<evidence type="ECO:0000313" key="4">
    <source>
        <dbReference type="EMBL" id="OYV02996.1"/>
    </source>
</evidence>
<dbReference type="GO" id="GO:0005829">
    <property type="term" value="C:cytosol"/>
    <property type="evidence" value="ECO:0007669"/>
    <property type="project" value="TreeGrafter"/>
</dbReference>
<proteinExistence type="predicted"/>
<organism evidence="4 5">
    <name type="scientific">candidate division WOR-3 bacterium 4484_18</name>
    <dbReference type="NCBI Taxonomy" id="2020626"/>
    <lineage>
        <taxon>Bacteria</taxon>
        <taxon>Bacteria division WOR-3</taxon>
    </lineage>
</organism>
<evidence type="ECO:0000313" key="5">
    <source>
        <dbReference type="Proteomes" id="UP000216312"/>
    </source>
</evidence>
<comment type="caution">
    <text evidence="4">The sequence shown here is derived from an EMBL/GenBank/DDBJ whole genome shotgun (WGS) entry which is preliminary data.</text>
</comment>
<accession>A0A257LVL9</accession>
<dbReference type="PANTHER" id="PTHR46969:SF1">
    <property type="entry name" value="BIFUNCTIONAL PROTEIN HLDE"/>
    <property type="match status" value="1"/>
</dbReference>
<evidence type="ECO:0000256" key="2">
    <source>
        <dbReference type="ARBA" id="ARBA00022777"/>
    </source>
</evidence>
<dbReference type="PROSITE" id="PS00584">
    <property type="entry name" value="PFKB_KINASES_2"/>
    <property type="match status" value="1"/>
</dbReference>
<evidence type="ECO:0000256" key="1">
    <source>
        <dbReference type="ARBA" id="ARBA00022679"/>
    </source>
</evidence>
<dbReference type="GO" id="GO:0033786">
    <property type="term" value="F:heptose-1-phosphate adenylyltransferase activity"/>
    <property type="evidence" value="ECO:0007669"/>
    <property type="project" value="TreeGrafter"/>
</dbReference>
<dbReference type="Proteomes" id="UP000216312">
    <property type="component" value="Unassembled WGS sequence"/>
</dbReference>
<feature type="domain" description="Carbohydrate kinase PfkB" evidence="3">
    <location>
        <begin position="131"/>
        <end position="244"/>
    </location>
</feature>
<protein>
    <submittedName>
        <fullName evidence="4">Ribokinase</fullName>
    </submittedName>
</protein>
<dbReference type="InterPro" id="IPR029056">
    <property type="entry name" value="Ribokinase-like"/>
</dbReference>
<evidence type="ECO:0000259" key="3">
    <source>
        <dbReference type="Pfam" id="PF00294"/>
    </source>
</evidence>
<sequence length="252" mass="27716">MVLIVGDVMLDRFVFGTVDRINPEAPVPILGVSEVSHNLGGAGNVAMNLVTLHEEVTLVGAVGDDDEGRLVQTLCKRVGINFIPLAKDRITTLKERYVALPYRQQLLRVDRELRLPIEDKCWDAIFPNKNSFLIKPNIREVCSILNRPVANDDRTVEEAGRMLYDKLQSNLVITRSEKGATLISKDGIVHVPAERREVYDVTGAGDTFIAALVWGYKRTGNLIEAVRLANKAAGTVVSKLGVATVTVDEILS</sequence>
<dbReference type="EMBL" id="NMUJ01000029">
    <property type="protein sequence ID" value="OYV02996.1"/>
    <property type="molecule type" value="Genomic_DNA"/>
</dbReference>
<keyword evidence="2 4" id="KW-0418">Kinase</keyword>
<keyword evidence="1" id="KW-0808">Transferase</keyword>
<dbReference type="InterPro" id="IPR011611">
    <property type="entry name" value="PfkB_dom"/>
</dbReference>
<dbReference type="InterPro" id="IPR002173">
    <property type="entry name" value="Carboh/pur_kinase_PfkB_CS"/>
</dbReference>
<gene>
    <name evidence="4" type="ORF">CGW93_02920</name>
</gene>
<name>A0A257LVL9_UNCW3</name>
<dbReference type="SUPFAM" id="SSF53613">
    <property type="entry name" value="Ribokinase-like"/>
    <property type="match status" value="1"/>
</dbReference>
<dbReference type="Gene3D" id="3.40.1190.20">
    <property type="match status" value="2"/>
</dbReference>
<feature type="domain" description="Carbohydrate kinase PfkB" evidence="3">
    <location>
        <begin position="2"/>
        <end position="85"/>
    </location>
</feature>
<dbReference type="Pfam" id="PF00294">
    <property type="entry name" value="PfkB"/>
    <property type="match status" value="2"/>
</dbReference>
<reference evidence="5" key="1">
    <citation type="submission" date="2017-07" db="EMBL/GenBank/DDBJ databases">
        <title>Novel pathways for hydrocarbon cycling and metabolic interdependencies in hydrothermal sediment communities.</title>
        <authorList>
            <person name="Dombrowski N."/>
            <person name="Seitz K."/>
            <person name="Teske A."/>
            <person name="Baker B."/>
        </authorList>
    </citation>
    <scope>NUCLEOTIDE SEQUENCE [LARGE SCALE GENOMIC DNA]</scope>
</reference>
<dbReference type="PANTHER" id="PTHR46969">
    <property type="entry name" value="BIFUNCTIONAL PROTEIN HLDE"/>
    <property type="match status" value="1"/>
</dbReference>
<dbReference type="AlphaFoldDB" id="A0A257LVL9"/>
<dbReference type="GO" id="GO:0033785">
    <property type="term" value="F:heptose 7-phosphate kinase activity"/>
    <property type="evidence" value="ECO:0007669"/>
    <property type="project" value="TreeGrafter"/>
</dbReference>